<evidence type="ECO:0000259" key="1">
    <source>
        <dbReference type="Pfam" id="PF18701"/>
    </source>
</evidence>
<proteinExistence type="predicted"/>
<dbReference type="InterPro" id="IPR040676">
    <property type="entry name" value="DUF5641"/>
</dbReference>
<reference evidence="2 3" key="1">
    <citation type="submission" date="2023-02" db="EMBL/GenBank/DDBJ databases">
        <title>LHISI_Scaffold_Assembly.</title>
        <authorList>
            <person name="Stuart O.P."/>
            <person name="Cleave R."/>
            <person name="Magrath M.J.L."/>
            <person name="Mikheyev A.S."/>
        </authorList>
    </citation>
    <scope>NUCLEOTIDE SEQUENCE [LARGE SCALE GENOMIC DNA]</scope>
    <source>
        <strain evidence="2">Daus_M_001</strain>
        <tissue evidence="2">Leg muscle</tissue>
    </source>
</reference>
<sequence length="71" mass="8667">MTLTPGHFLTVELLTALLEFNLENVPIGYLQRFQLVERLHQDFWKHWHWDYFHNLQQYTKCLKQGKLPEPD</sequence>
<keyword evidence="3" id="KW-1185">Reference proteome</keyword>
<name>A0ABQ9HGQ9_9NEOP</name>
<evidence type="ECO:0000313" key="2">
    <source>
        <dbReference type="EMBL" id="KAJ8883518.1"/>
    </source>
</evidence>
<accession>A0ABQ9HGQ9</accession>
<dbReference type="Pfam" id="PF18701">
    <property type="entry name" value="DUF5641"/>
    <property type="match status" value="1"/>
</dbReference>
<dbReference type="EMBL" id="JARBHB010000005">
    <property type="protein sequence ID" value="KAJ8883518.1"/>
    <property type="molecule type" value="Genomic_DNA"/>
</dbReference>
<dbReference type="Proteomes" id="UP001159363">
    <property type="component" value="Chromosome 4"/>
</dbReference>
<evidence type="ECO:0000313" key="3">
    <source>
        <dbReference type="Proteomes" id="UP001159363"/>
    </source>
</evidence>
<organism evidence="2 3">
    <name type="scientific">Dryococelus australis</name>
    <dbReference type="NCBI Taxonomy" id="614101"/>
    <lineage>
        <taxon>Eukaryota</taxon>
        <taxon>Metazoa</taxon>
        <taxon>Ecdysozoa</taxon>
        <taxon>Arthropoda</taxon>
        <taxon>Hexapoda</taxon>
        <taxon>Insecta</taxon>
        <taxon>Pterygota</taxon>
        <taxon>Neoptera</taxon>
        <taxon>Polyneoptera</taxon>
        <taxon>Phasmatodea</taxon>
        <taxon>Verophasmatodea</taxon>
        <taxon>Anareolatae</taxon>
        <taxon>Phasmatidae</taxon>
        <taxon>Eurycanthinae</taxon>
        <taxon>Dryococelus</taxon>
    </lineage>
</organism>
<protein>
    <recommendedName>
        <fullName evidence="1">DUF5641 domain-containing protein</fullName>
    </recommendedName>
</protein>
<feature type="domain" description="DUF5641" evidence="1">
    <location>
        <begin position="31"/>
        <end position="64"/>
    </location>
</feature>
<comment type="caution">
    <text evidence="2">The sequence shown here is derived from an EMBL/GenBank/DDBJ whole genome shotgun (WGS) entry which is preliminary data.</text>
</comment>
<gene>
    <name evidence="2" type="ORF">PR048_015362</name>
</gene>